<evidence type="ECO:0000313" key="1">
    <source>
        <dbReference type="EMBL" id="JAH08105.1"/>
    </source>
</evidence>
<reference evidence="1" key="2">
    <citation type="journal article" date="2015" name="Fish Shellfish Immunol.">
        <title>Early steps in the European eel (Anguilla anguilla)-Vibrio vulnificus interaction in the gills: Role of the RtxA13 toxin.</title>
        <authorList>
            <person name="Callol A."/>
            <person name="Pajuelo D."/>
            <person name="Ebbesson L."/>
            <person name="Teles M."/>
            <person name="MacKenzie S."/>
            <person name="Amaro C."/>
        </authorList>
    </citation>
    <scope>NUCLEOTIDE SEQUENCE</scope>
</reference>
<dbReference type="EMBL" id="GBXM01100472">
    <property type="protein sequence ID" value="JAH08105.1"/>
    <property type="molecule type" value="Transcribed_RNA"/>
</dbReference>
<proteinExistence type="predicted"/>
<sequence>MHNAFCIWSSRFAKGVSTSRGDRDLLTELRCRCGMWEVMNRHVGPYSENENHVPSLYAYHTNMHSLSMKVN</sequence>
<organism evidence="1">
    <name type="scientific">Anguilla anguilla</name>
    <name type="common">European freshwater eel</name>
    <name type="synonym">Muraena anguilla</name>
    <dbReference type="NCBI Taxonomy" id="7936"/>
    <lineage>
        <taxon>Eukaryota</taxon>
        <taxon>Metazoa</taxon>
        <taxon>Chordata</taxon>
        <taxon>Craniata</taxon>
        <taxon>Vertebrata</taxon>
        <taxon>Euteleostomi</taxon>
        <taxon>Actinopterygii</taxon>
        <taxon>Neopterygii</taxon>
        <taxon>Teleostei</taxon>
        <taxon>Anguilliformes</taxon>
        <taxon>Anguillidae</taxon>
        <taxon>Anguilla</taxon>
    </lineage>
</organism>
<protein>
    <submittedName>
        <fullName evidence="1">Uncharacterized protein</fullName>
    </submittedName>
</protein>
<dbReference type="AlphaFoldDB" id="A0A0E9PVH9"/>
<reference evidence="1" key="1">
    <citation type="submission" date="2014-11" db="EMBL/GenBank/DDBJ databases">
        <authorList>
            <person name="Amaro Gonzalez C."/>
        </authorList>
    </citation>
    <scope>NUCLEOTIDE SEQUENCE</scope>
</reference>
<name>A0A0E9PVH9_ANGAN</name>
<accession>A0A0E9PVH9</accession>